<keyword evidence="3" id="KW-1185">Reference proteome</keyword>
<evidence type="ECO:0000256" key="1">
    <source>
        <dbReference type="SAM" id="Phobius"/>
    </source>
</evidence>
<accession>A0A5E4QFI0</accession>
<feature type="transmembrane region" description="Helical" evidence="1">
    <location>
        <begin position="240"/>
        <end position="256"/>
    </location>
</feature>
<keyword evidence="1" id="KW-0812">Transmembrane</keyword>
<feature type="transmembrane region" description="Helical" evidence="1">
    <location>
        <begin position="24"/>
        <end position="42"/>
    </location>
</feature>
<reference evidence="2 3" key="1">
    <citation type="submission" date="2017-07" db="EMBL/GenBank/DDBJ databases">
        <authorList>
            <person name="Talla V."/>
            <person name="Backstrom N."/>
        </authorList>
    </citation>
    <scope>NUCLEOTIDE SEQUENCE [LARGE SCALE GENOMIC DNA]</scope>
</reference>
<dbReference type="Proteomes" id="UP000324832">
    <property type="component" value="Unassembled WGS sequence"/>
</dbReference>
<evidence type="ECO:0000313" key="3">
    <source>
        <dbReference type="Proteomes" id="UP000324832"/>
    </source>
</evidence>
<organism evidence="2 3">
    <name type="scientific">Leptidea sinapis</name>
    <dbReference type="NCBI Taxonomy" id="189913"/>
    <lineage>
        <taxon>Eukaryota</taxon>
        <taxon>Metazoa</taxon>
        <taxon>Ecdysozoa</taxon>
        <taxon>Arthropoda</taxon>
        <taxon>Hexapoda</taxon>
        <taxon>Insecta</taxon>
        <taxon>Pterygota</taxon>
        <taxon>Neoptera</taxon>
        <taxon>Endopterygota</taxon>
        <taxon>Lepidoptera</taxon>
        <taxon>Glossata</taxon>
        <taxon>Ditrysia</taxon>
        <taxon>Papilionoidea</taxon>
        <taxon>Pieridae</taxon>
        <taxon>Dismorphiinae</taxon>
        <taxon>Leptidea</taxon>
    </lineage>
</organism>
<keyword evidence="1" id="KW-1133">Transmembrane helix</keyword>
<feature type="non-terminal residue" evidence="2">
    <location>
        <position position="1"/>
    </location>
</feature>
<proteinExistence type="predicted"/>
<name>A0A5E4QFI0_9NEOP</name>
<dbReference type="EMBL" id="FZQP02003001">
    <property type="protein sequence ID" value="VVC97039.1"/>
    <property type="molecule type" value="Genomic_DNA"/>
</dbReference>
<dbReference type="AlphaFoldDB" id="A0A5E4QFI0"/>
<protein>
    <submittedName>
        <fullName evidence="2">Uncharacterized protein</fullName>
    </submittedName>
</protein>
<feature type="transmembrane region" description="Helical" evidence="1">
    <location>
        <begin position="54"/>
        <end position="76"/>
    </location>
</feature>
<feature type="transmembrane region" description="Helical" evidence="1">
    <location>
        <begin position="142"/>
        <end position="165"/>
    </location>
</feature>
<evidence type="ECO:0000313" key="2">
    <source>
        <dbReference type="EMBL" id="VVC97039.1"/>
    </source>
</evidence>
<gene>
    <name evidence="2" type="ORF">LSINAPIS_LOCUS8414</name>
</gene>
<sequence>FSIVWAFNFTIDTFYTEEEKGNTVFIAVLPALVVTLTAVLYANAAIRIRKRMNVMIAIVQSHFEFVLVAFHVVSAIKTINASLRNILKDLDRQKEIKVSHKQIQHKQVLVPIRYIHISQTTKGFLETNNLSGPIKSAAGGSIALLGITEELLSIVLYAVMLLLLLEPSYRMRTELRTYSWLQMTRTKLLVVTILNHIVTQPDMEITQRELLDELFLLMKFLQYEQPIYSAFGAFNLDKPFILNVLGSIVAYFLFIYN</sequence>
<keyword evidence="1" id="KW-0472">Membrane</keyword>